<dbReference type="AlphaFoldDB" id="A0ABD6BIB2"/>
<evidence type="ECO:0008006" key="3">
    <source>
        <dbReference type="Google" id="ProtNLM"/>
    </source>
</evidence>
<accession>A0ABD6BIB2</accession>
<reference evidence="1 2" key="1">
    <citation type="journal article" date="2019" name="Int. J. Syst. Evol. Microbiol.">
        <title>The Global Catalogue of Microorganisms (GCM) 10K type strain sequencing project: providing services to taxonomists for standard genome sequencing and annotation.</title>
        <authorList>
            <consortium name="The Broad Institute Genomics Platform"/>
            <consortium name="The Broad Institute Genome Sequencing Center for Infectious Disease"/>
            <person name="Wu L."/>
            <person name="Ma J."/>
        </authorList>
    </citation>
    <scope>NUCLEOTIDE SEQUENCE [LARGE SCALE GENOMIC DNA]</scope>
    <source>
        <strain evidence="1 2">CGMCC 1.12230</strain>
    </source>
</reference>
<sequence length="130" mass="14119">MFLTTGAIVALSGCSALNTASAQIARIRLENDDSSAHEFSLTIRVNGEIVYDETHLITAEENDSSIELTDEIPDERGNITIEITVEGTEITESATFDDDNCYDVIGEYTGDNLIIWQSGSDDGCDTFTAE</sequence>
<keyword evidence="2" id="KW-1185">Reference proteome</keyword>
<protein>
    <recommendedName>
        <fullName evidence="3">Lipoprotein</fullName>
    </recommendedName>
</protein>
<evidence type="ECO:0000313" key="1">
    <source>
        <dbReference type="EMBL" id="MFD1564425.1"/>
    </source>
</evidence>
<comment type="caution">
    <text evidence="1">The sequence shown here is derived from an EMBL/GenBank/DDBJ whole genome shotgun (WGS) entry which is preliminary data.</text>
</comment>
<proteinExistence type="predicted"/>
<dbReference type="EMBL" id="JBHUDI010000007">
    <property type="protein sequence ID" value="MFD1564425.1"/>
    <property type="molecule type" value="Genomic_DNA"/>
</dbReference>
<dbReference type="RefSeq" id="WP_390287955.1">
    <property type="nucleotide sequence ID" value="NZ_JBHUDI010000007.1"/>
</dbReference>
<organism evidence="1 2">
    <name type="scientific">Haloarchaeobius amylolyticus</name>
    <dbReference type="NCBI Taxonomy" id="1198296"/>
    <lineage>
        <taxon>Archaea</taxon>
        <taxon>Methanobacteriati</taxon>
        <taxon>Methanobacteriota</taxon>
        <taxon>Stenosarchaea group</taxon>
        <taxon>Halobacteria</taxon>
        <taxon>Halobacteriales</taxon>
        <taxon>Halorubellaceae</taxon>
        <taxon>Haloarchaeobius</taxon>
    </lineage>
</organism>
<dbReference type="Proteomes" id="UP001597076">
    <property type="component" value="Unassembled WGS sequence"/>
</dbReference>
<evidence type="ECO:0000313" key="2">
    <source>
        <dbReference type="Proteomes" id="UP001597076"/>
    </source>
</evidence>
<name>A0ABD6BIB2_9EURY</name>
<gene>
    <name evidence="1" type="ORF">ACFR99_12800</name>
</gene>